<dbReference type="EMBL" id="JRLF01000012">
    <property type="protein sequence ID" value="KQB39207.1"/>
    <property type="molecule type" value="Genomic_DNA"/>
</dbReference>
<evidence type="ECO:0000259" key="6">
    <source>
        <dbReference type="Pfam" id="PF04116"/>
    </source>
</evidence>
<dbReference type="InterPro" id="IPR050307">
    <property type="entry name" value="Sterol_Desaturase_Related"/>
</dbReference>
<comment type="caution">
    <text evidence="7">The sequence shown here is derived from an EMBL/GenBank/DDBJ whole genome shotgun (WGS) entry which is preliminary data.</text>
</comment>
<evidence type="ECO:0000256" key="1">
    <source>
        <dbReference type="ARBA" id="ARBA00004370"/>
    </source>
</evidence>
<evidence type="ECO:0000256" key="4">
    <source>
        <dbReference type="ARBA" id="ARBA00023136"/>
    </source>
</evidence>
<organism evidence="7 8">
    <name type="scientific">Flavobacterium aquidurense</name>
    <dbReference type="NCBI Taxonomy" id="362413"/>
    <lineage>
        <taxon>Bacteria</taxon>
        <taxon>Pseudomonadati</taxon>
        <taxon>Bacteroidota</taxon>
        <taxon>Flavobacteriia</taxon>
        <taxon>Flavobacteriales</taxon>
        <taxon>Flavobacteriaceae</taxon>
        <taxon>Flavobacterium</taxon>
    </lineage>
</organism>
<dbReference type="Proteomes" id="UP000050443">
    <property type="component" value="Unassembled WGS sequence"/>
</dbReference>
<evidence type="ECO:0000313" key="7">
    <source>
        <dbReference type="EMBL" id="KQB39207.1"/>
    </source>
</evidence>
<gene>
    <name evidence="7" type="ORF">RC62_885</name>
</gene>
<dbReference type="GO" id="GO:0016491">
    <property type="term" value="F:oxidoreductase activity"/>
    <property type="evidence" value="ECO:0007669"/>
    <property type="project" value="InterPro"/>
</dbReference>
<dbReference type="InterPro" id="IPR006694">
    <property type="entry name" value="Fatty_acid_hydroxylase"/>
</dbReference>
<dbReference type="GO" id="GO:0005506">
    <property type="term" value="F:iron ion binding"/>
    <property type="evidence" value="ECO:0007669"/>
    <property type="project" value="InterPro"/>
</dbReference>
<keyword evidence="3 5" id="KW-1133">Transmembrane helix</keyword>
<protein>
    <submittedName>
        <fullName evidence="7">Sterol desaturase-like protein</fullName>
    </submittedName>
</protein>
<feature type="transmembrane region" description="Helical" evidence="5">
    <location>
        <begin position="157"/>
        <end position="177"/>
    </location>
</feature>
<evidence type="ECO:0000256" key="5">
    <source>
        <dbReference type="SAM" id="Phobius"/>
    </source>
</evidence>
<dbReference type="Pfam" id="PF04116">
    <property type="entry name" value="FA_hydroxylase"/>
    <property type="match status" value="1"/>
</dbReference>
<dbReference type="OrthoDB" id="9770329at2"/>
<dbReference type="AlphaFoldDB" id="A0A0Q0WTA4"/>
<feature type="transmembrane region" description="Helical" evidence="5">
    <location>
        <begin position="132"/>
        <end position="151"/>
    </location>
</feature>
<name>A0A0Q0WTA4_9FLAO</name>
<feature type="transmembrane region" description="Helical" evidence="5">
    <location>
        <begin position="86"/>
        <end position="111"/>
    </location>
</feature>
<feature type="domain" description="Fatty acid hydroxylase" evidence="6">
    <location>
        <begin position="94"/>
        <end position="228"/>
    </location>
</feature>
<feature type="transmembrane region" description="Helical" evidence="5">
    <location>
        <begin position="54"/>
        <end position="74"/>
    </location>
</feature>
<dbReference type="GO" id="GO:0008610">
    <property type="term" value="P:lipid biosynthetic process"/>
    <property type="evidence" value="ECO:0007669"/>
    <property type="project" value="InterPro"/>
</dbReference>
<proteinExistence type="predicted"/>
<dbReference type="RefSeq" id="WP_055095495.1">
    <property type="nucleotide sequence ID" value="NZ_JRLF01000012.1"/>
</dbReference>
<dbReference type="PANTHER" id="PTHR11863">
    <property type="entry name" value="STEROL DESATURASE"/>
    <property type="match status" value="1"/>
</dbReference>
<comment type="subcellular location">
    <subcellularLocation>
        <location evidence="1">Membrane</location>
    </subcellularLocation>
</comment>
<dbReference type="STRING" id="362413.RC62_885"/>
<dbReference type="GO" id="GO:0016020">
    <property type="term" value="C:membrane"/>
    <property type="evidence" value="ECO:0007669"/>
    <property type="project" value="UniProtKB-SubCell"/>
</dbReference>
<evidence type="ECO:0000256" key="2">
    <source>
        <dbReference type="ARBA" id="ARBA00022692"/>
    </source>
</evidence>
<sequence length="230" mass="27672">MIFESWLQQLSQFNLFILFIFFLAENATLLFLSVLLGKIIEPENTKLNKKDRKWIFTTLICNTFITLLGYEFYYFEIMKVDFTPSILSIILDTLLLIFLMDFFMFCFHYLVHHLKWFYPIHQLHHTHIETSVYSLFVLHPIETLGFGIIWLSSITLFHFNFISIIIYLVLNLSYGIFGHLKTDIFPAFWYKSYVTKWISTTKFHADHHKNESHNFGLYFTIWDKIFKTII</sequence>
<feature type="transmembrane region" description="Helical" evidence="5">
    <location>
        <begin position="12"/>
        <end position="34"/>
    </location>
</feature>
<dbReference type="PATRIC" id="fig|362413.3.peg.861"/>
<reference evidence="7 8" key="1">
    <citation type="submission" date="2014-09" db="EMBL/GenBank/DDBJ databases">
        <title>Genome sequence of Flavobacterium aquidurense RC62.</title>
        <authorList>
            <person name="Kim J.F."/>
            <person name="Kwak M.-J."/>
        </authorList>
    </citation>
    <scope>NUCLEOTIDE SEQUENCE [LARGE SCALE GENOMIC DNA]</scope>
    <source>
        <strain evidence="7 8">RC62</strain>
    </source>
</reference>
<keyword evidence="4 5" id="KW-0472">Membrane</keyword>
<evidence type="ECO:0000313" key="8">
    <source>
        <dbReference type="Proteomes" id="UP000050443"/>
    </source>
</evidence>
<accession>A0A0Q0WTA4</accession>
<evidence type="ECO:0000256" key="3">
    <source>
        <dbReference type="ARBA" id="ARBA00022989"/>
    </source>
</evidence>
<keyword evidence="2 5" id="KW-0812">Transmembrane</keyword>